<dbReference type="GO" id="GO:0004803">
    <property type="term" value="F:transposase activity"/>
    <property type="evidence" value="ECO:0007669"/>
    <property type="project" value="InterPro"/>
</dbReference>
<name>A0A0K2SM14_LIMPI</name>
<reference evidence="4" key="2">
    <citation type="journal article" date="2016" name="Int. J. Syst. Evol. Microbiol.">
        <title>Complete genome sequence and cell structure of Limnochorda pilosa, a Gram-negative spore-former within the phylum Firmicutes.</title>
        <authorList>
            <person name="Watanabe M."/>
            <person name="Kojima H."/>
            <person name="Fukui M."/>
        </authorList>
    </citation>
    <scope>NUCLEOTIDE SEQUENCE [LARGE SCALE GENOMIC DNA]</scope>
    <source>
        <strain evidence="4">HC45</strain>
    </source>
</reference>
<dbReference type="GO" id="GO:0003677">
    <property type="term" value="F:DNA binding"/>
    <property type="evidence" value="ECO:0007669"/>
    <property type="project" value="InterPro"/>
</dbReference>
<keyword evidence="4" id="KW-1185">Reference proteome</keyword>
<dbReference type="GO" id="GO:0006313">
    <property type="term" value="P:DNA transposition"/>
    <property type="evidence" value="ECO:0007669"/>
    <property type="project" value="InterPro"/>
</dbReference>
<feature type="region of interest" description="Disordered" evidence="1">
    <location>
        <begin position="339"/>
        <end position="359"/>
    </location>
</feature>
<dbReference type="AlphaFoldDB" id="A0A0K2SM14"/>
<dbReference type="EMBL" id="AP014924">
    <property type="protein sequence ID" value="BAS28062.1"/>
    <property type="molecule type" value="Genomic_DNA"/>
</dbReference>
<feature type="domain" description="Transposase IS4-like" evidence="2">
    <location>
        <begin position="95"/>
        <end position="250"/>
    </location>
</feature>
<evidence type="ECO:0000313" key="3">
    <source>
        <dbReference type="EMBL" id="BAS28062.1"/>
    </source>
</evidence>
<feature type="compositionally biased region" description="Basic residues" evidence="1">
    <location>
        <begin position="232"/>
        <end position="250"/>
    </location>
</feature>
<proteinExistence type="predicted"/>
<feature type="region of interest" description="Disordered" evidence="1">
    <location>
        <begin position="231"/>
        <end position="282"/>
    </location>
</feature>
<protein>
    <recommendedName>
        <fullName evidence="2">Transposase IS4-like domain-containing protein</fullName>
    </recommendedName>
</protein>
<sequence length="403" mass="43820">MIKTLLGIEHLYAMPALLFSDPSTVKLMGFNARWLEEGLSRRSEEKRGEDKERPKPFSAQMVANFLADLVLREAAACFNQAIQCLARFGVFPREVTLVLDGTDVETTGRCRGAGRAKREKKVTDRAGRPKVVEVLVFGFKVVVAFDLATQIPVADIVVKIQRHETLCTRRLVRQAQSNLSPGGARVAKVLVDRGCLDGATLHWLDQQGIAFVVPAKKKMLVHRLACSEAQGKKGHVQSRTRTVTHGHGKHKMEAEASSPLEALAPGSSRPRPSRRTPPSPCHAPVPPLPAFLLPAALLCQNPRISSAVKVCASRCRTLCIPPDAGTAGHLLNLDRSHIRAGSASPGTTHRKPTSCAPLPSRPAHASCYRPAYSPPTPPFPASPSARRTCGSRTIHTWSVRDWG</sequence>
<reference evidence="4" key="1">
    <citation type="submission" date="2015-07" db="EMBL/GenBank/DDBJ databases">
        <title>Complete genome sequence and phylogenetic analysis of Limnochorda pilosa.</title>
        <authorList>
            <person name="Watanabe M."/>
            <person name="Kojima H."/>
            <person name="Fukui M."/>
        </authorList>
    </citation>
    <scope>NUCLEOTIDE SEQUENCE [LARGE SCALE GENOMIC DNA]</scope>
    <source>
        <strain evidence="4">HC45</strain>
    </source>
</reference>
<accession>A0A0K2SM14</accession>
<gene>
    <name evidence="3" type="ORF">LIP_2221</name>
</gene>
<organism evidence="3 4">
    <name type="scientific">Limnochorda pilosa</name>
    <dbReference type="NCBI Taxonomy" id="1555112"/>
    <lineage>
        <taxon>Bacteria</taxon>
        <taxon>Bacillati</taxon>
        <taxon>Bacillota</taxon>
        <taxon>Limnochordia</taxon>
        <taxon>Limnochordales</taxon>
        <taxon>Limnochordaceae</taxon>
        <taxon>Limnochorda</taxon>
    </lineage>
</organism>
<evidence type="ECO:0000256" key="1">
    <source>
        <dbReference type="SAM" id="MobiDB-lite"/>
    </source>
</evidence>
<evidence type="ECO:0000313" key="4">
    <source>
        <dbReference type="Proteomes" id="UP000065807"/>
    </source>
</evidence>
<dbReference type="InterPro" id="IPR002559">
    <property type="entry name" value="Transposase_11"/>
</dbReference>
<dbReference type="STRING" id="1555112.LIP_2221"/>
<dbReference type="Pfam" id="PF01609">
    <property type="entry name" value="DDE_Tnp_1"/>
    <property type="match status" value="1"/>
</dbReference>
<evidence type="ECO:0000259" key="2">
    <source>
        <dbReference type="Pfam" id="PF01609"/>
    </source>
</evidence>
<dbReference type="KEGG" id="lpil:LIP_2221"/>
<feature type="compositionally biased region" description="Low complexity" evidence="1">
    <location>
        <begin position="255"/>
        <end position="270"/>
    </location>
</feature>
<dbReference type="Proteomes" id="UP000065807">
    <property type="component" value="Chromosome"/>
</dbReference>